<evidence type="ECO:0000256" key="3">
    <source>
        <dbReference type="ARBA" id="ARBA00023163"/>
    </source>
</evidence>
<dbReference type="InterPro" id="IPR018062">
    <property type="entry name" value="HTH_AraC-typ_CS"/>
</dbReference>
<dbReference type="InterPro" id="IPR020449">
    <property type="entry name" value="Tscrpt_reg_AraC-type_HTH"/>
</dbReference>
<name>A0ABY3DUN5_9HYPH</name>
<sequence>MLADCPMVRTSSSRVHQQHLRARMAEGANSNPTAAMTAASRVRHVVMDTRGLGQKEAVAAWQESIGVLYDVRQRSKGDPFSFSADAFHLGEIVLTGYRCVAHSFDRTRARIGRDGLDHITLQLCLRGGHGRRDGGSADQANPGDFFIADLAQAQATATTAEFDSLNLTIPRRLLAPLLKAPDEQNLRRIRGDAPLAALLRNHLGGLYAGAGRMSPEEAEAIVQPTIELAAAALNASVAEENAAAVQLALTGQIGRYIDERLLDPALASEEIAAAFGISTRKLYYLFEAHGGVASYVTRGRLQRARKMLADPAQQGRSIADIAELHGFAYRTNFVRAFRKLFGITPREVRAHAAEGRRMRDDPGDDTTMWHWIRQLR</sequence>
<dbReference type="PANTHER" id="PTHR46796">
    <property type="entry name" value="HTH-TYPE TRANSCRIPTIONAL ACTIVATOR RHAS-RELATED"/>
    <property type="match status" value="1"/>
</dbReference>
<feature type="domain" description="HTH araC/xylS-type" evidence="4">
    <location>
        <begin position="251"/>
        <end position="351"/>
    </location>
</feature>
<dbReference type="Pfam" id="PF14525">
    <property type="entry name" value="AraC_binding_2"/>
    <property type="match status" value="1"/>
</dbReference>
<gene>
    <name evidence="5" type="ORF">FO470_01740</name>
</gene>
<evidence type="ECO:0000313" key="6">
    <source>
        <dbReference type="Proteomes" id="UP000315321"/>
    </source>
</evidence>
<reference evidence="5 6" key="1">
    <citation type="submission" date="2019-07" db="EMBL/GenBank/DDBJ databases">
        <authorList>
            <person name="Grouzdev D.S."/>
        </authorList>
    </citation>
    <scope>NUCLEOTIDE SEQUENCE [LARGE SCALE GENOMIC DNA]</scope>
    <source>
        <strain evidence="5 6">3C</strain>
    </source>
</reference>
<protein>
    <submittedName>
        <fullName evidence="5">Helix-turn-helix domain-containing protein</fullName>
    </submittedName>
</protein>
<dbReference type="SUPFAM" id="SSF46689">
    <property type="entry name" value="Homeodomain-like"/>
    <property type="match status" value="1"/>
</dbReference>
<keyword evidence="6" id="KW-1185">Reference proteome</keyword>
<proteinExistence type="predicted"/>
<organism evidence="5 6">
    <name type="scientific">Ancylobacter moscoviensis</name>
    <dbReference type="NCBI Taxonomy" id="2597768"/>
    <lineage>
        <taxon>Bacteria</taxon>
        <taxon>Pseudomonadati</taxon>
        <taxon>Pseudomonadota</taxon>
        <taxon>Alphaproteobacteria</taxon>
        <taxon>Hyphomicrobiales</taxon>
        <taxon>Xanthobacteraceae</taxon>
        <taxon>Ancylobacter</taxon>
    </lineage>
</organism>
<dbReference type="PRINTS" id="PR00032">
    <property type="entry name" value="HTHARAC"/>
</dbReference>
<keyword evidence="3" id="KW-0804">Transcription</keyword>
<dbReference type="InterPro" id="IPR050204">
    <property type="entry name" value="AraC_XylS_family_regulators"/>
</dbReference>
<evidence type="ECO:0000256" key="1">
    <source>
        <dbReference type="ARBA" id="ARBA00023015"/>
    </source>
</evidence>
<evidence type="ECO:0000259" key="4">
    <source>
        <dbReference type="PROSITE" id="PS01124"/>
    </source>
</evidence>
<dbReference type="PROSITE" id="PS01124">
    <property type="entry name" value="HTH_ARAC_FAMILY_2"/>
    <property type="match status" value="1"/>
</dbReference>
<evidence type="ECO:0000313" key="5">
    <source>
        <dbReference type="EMBL" id="TSJ64046.1"/>
    </source>
</evidence>
<dbReference type="Gene3D" id="1.10.10.60">
    <property type="entry name" value="Homeodomain-like"/>
    <property type="match status" value="1"/>
</dbReference>
<dbReference type="Proteomes" id="UP000315321">
    <property type="component" value="Unassembled WGS sequence"/>
</dbReference>
<keyword evidence="2" id="KW-0238">DNA-binding</keyword>
<dbReference type="InterPro" id="IPR035418">
    <property type="entry name" value="AraC-bd_2"/>
</dbReference>
<comment type="caution">
    <text evidence="5">The sequence shown here is derived from an EMBL/GenBank/DDBJ whole genome shotgun (WGS) entry which is preliminary data.</text>
</comment>
<dbReference type="EMBL" id="VMBP01000001">
    <property type="protein sequence ID" value="TSJ64046.1"/>
    <property type="molecule type" value="Genomic_DNA"/>
</dbReference>
<accession>A0ABY3DUN5</accession>
<dbReference type="SMART" id="SM00342">
    <property type="entry name" value="HTH_ARAC"/>
    <property type="match status" value="1"/>
</dbReference>
<dbReference type="PANTHER" id="PTHR46796:SF6">
    <property type="entry name" value="ARAC SUBFAMILY"/>
    <property type="match status" value="1"/>
</dbReference>
<dbReference type="Pfam" id="PF12833">
    <property type="entry name" value="HTH_18"/>
    <property type="match status" value="1"/>
</dbReference>
<evidence type="ECO:0000256" key="2">
    <source>
        <dbReference type="ARBA" id="ARBA00023125"/>
    </source>
</evidence>
<dbReference type="PROSITE" id="PS00041">
    <property type="entry name" value="HTH_ARAC_FAMILY_1"/>
    <property type="match status" value="1"/>
</dbReference>
<dbReference type="InterPro" id="IPR018060">
    <property type="entry name" value="HTH_AraC"/>
</dbReference>
<keyword evidence="1" id="KW-0805">Transcription regulation</keyword>
<dbReference type="InterPro" id="IPR009057">
    <property type="entry name" value="Homeodomain-like_sf"/>
</dbReference>